<dbReference type="EMBL" id="BMDZ01000053">
    <property type="protein sequence ID" value="GGB53257.1"/>
    <property type="molecule type" value="Genomic_DNA"/>
</dbReference>
<comment type="caution">
    <text evidence="5">The sequence shown here is derived from an EMBL/GenBank/DDBJ whole genome shotgun (WGS) entry which is preliminary data.</text>
</comment>
<evidence type="ECO:0000256" key="1">
    <source>
        <dbReference type="ARBA" id="ARBA00022450"/>
    </source>
</evidence>
<dbReference type="CDD" id="cd00833">
    <property type="entry name" value="PKS"/>
    <property type="match status" value="1"/>
</dbReference>
<dbReference type="InterPro" id="IPR014030">
    <property type="entry name" value="Ketoacyl_synth_N"/>
</dbReference>
<dbReference type="Gene3D" id="3.40.366.10">
    <property type="entry name" value="Malonyl-Coenzyme A Acyl Carrier Protein, domain 2"/>
    <property type="match status" value="1"/>
</dbReference>
<evidence type="ECO:0000256" key="2">
    <source>
        <dbReference type="ARBA" id="ARBA00022553"/>
    </source>
</evidence>
<dbReference type="Gene3D" id="3.40.47.10">
    <property type="match status" value="1"/>
</dbReference>
<protein>
    <recommendedName>
        <fullName evidence="4">Ketosynthase family 3 (KS3) domain-containing protein</fullName>
    </recommendedName>
</protein>
<dbReference type="SUPFAM" id="SSF55048">
    <property type="entry name" value="Probable ACP-binding domain of malonyl-CoA ACP transacylase"/>
    <property type="match status" value="1"/>
</dbReference>
<evidence type="ECO:0000313" key="6">
    <source>
        <dbReference type="Proteomes" id="UP000603352"/>
    </source>
</evidence>
<dbReference type="SMART" id="SM00825">
    <property type="entry name" value="PKS_KS"/>
    <property type="match status" value="1"/>
</dbReference>
<dbReference type="SMART" id="SM00827">
    <property type="entry name" value="PKS_AT"/>
    <property type="match status" value="1"/>
</dbReference>
<dbReference type="Pfam" id="PF00109">
    <property type="entry name" value="ketoacyl-synt"/>
    <property type="match status" value="1"/>
</dbReference>
<dbReference type="InterPro" id="IPR016036">
    <property type="entry name" value="Malonyl_transacylase_ACP-bd"/>
</dbReference>
<proteinExistence type="predicted"/>
<dbReference type="PANTHER" id="PTHR43775:SF37">
    <property type="entry name" value="SI:DKEY-61P9.11"/>
    <property type="match status" value="1"/>
</dbReference>
<dbReference type="PROSITE" id="PS52004">
    <property type="entry name" value="KS3_2"/>
    <property type="match status" value="1"/>
</dbReference>
<dbReference type="Pfam" id="PF00698">
    <property type="entry name" value="Acyl_transf_1"/>
    <property type="match status" value="1"/>
</dbReference>
<keyword evidence="6" id="KW-1185">Reference proteome</keyword>
<dbReference type="SUPFAM" id="SSF52151">
    <property type="entry name" value="FabD/lysophospholipase-like"/>
    <property type="match status" value="1"/>
</dbReference>
<dbReference type="PANTHER" id="PTHR43775">
    <property type="entry name" value="FATTY ACID SYNTHASE"/>
    <property type="match status" value="1"/>
</dbReference>
<dbReference type="InterPro" id="IPR014031">
    <property type="entry name" value="Ketoacyl_synth_C"/>
</dbReference>
<dbReference type="InterPro" id="IPR001227">
    <property type="entry name" value="Ac_transferase_dom_sf"/>
</dbReference>
<dbReference type="InterPro" id="IPR020841">
    <property type="entry name" value="PKS_Beta-ketoAc_synthase_dom"/>
</dbReference>
<keyword evidence="1" id="KW-0596">Phosphopantetheine</keyword>
<dbReference type="Proteomes" id="UP000603352">
    <property type="component" value="Unassembled WGS sequence"/>
</dbReference>
<dbReference type="InterPro" id="IPR050091">
    <property type="entry name" value="PKS_NRPS_Biosynth_Enz"/>
</dbReference>
<dbReference type="PROSITE" id="PS00606">
    <property type="entry name" value="KS3_1"/>
    <property type="match status" value="1"/>
</dbReference>
<dbReference type="Pfam" id="PF16197">
    <property type="entry name" value="KAsynt_C_assoc"/>
    <property type="match status" value="1"/>
</dbReference>
<name>A0ABQ1IW09_9PROT</name>
<evidence type="ECO:0000313" key="5">
    <source>
        <dbReference type="EMBL" id="GGB53257.1"/>
    </source>
</evidence>
<keyword evidence="3" id="KW-0808">Transferase</keyword>
<gene>
    <name evidence="5" type="ORF">GCM10011505_37870</name>
</gene>
<organism evidence="5 6">
    <name type="scientific">Tistrella bauzanensis</name>
    <dbReference type="NCBI Taxonomy" id="657419"/>
    <lineage>
        <taxon>Bacteria</taxon>
        <taxon>Pseudomonadati</taxon>
        <taxon>Pseudomonadota</taxon>
        <taxon>Alphaproteobacteria</taxon>
        <taxon>Geminicoccales</taxon>
        <taxon>Geminicoccaceae</taxon>
        <taxon>Tistrella</taxon>
    </lineage>
</organism>
<dbReference type="RefSeq" id="WP_188580764.1">
    <property type="nucleotide sequence ID" value="NZ_BMDZ01000053.1"/>
</dbReference>
<dbReference type="InterPro" id="IPR032821">
    <property type="entry name" value="PKS_assoc"/>
</dbReference>
<keyword evidence="2" id="KW-0597">Phosphoprotein</keyword>
<sequence length="967" mass="99386">MPASPVSDTRPSAGTAAIIGAACRFPGADDPAAYWRRLMAGDRLAGAPDRRRESLWRAAADPVLGPRITTLTGGYLRDIAGFDPACFSISAREAAKLDPQQRLLMMVAHDALEDAGITRDALRGRAVGVFIGAGSTDYMLLGACDKPGIDAYHGLGNSHSLLANRLSYYYNLKGPSLTVDTACSSSLTALHVALGALAQDDLDLAIVGGVSLILSPDLTLAFSQANMLSPSGRCDSFGAGADGYGRAEGVGVVILAHPDRLAACGGHGRARALIRASAANQDGRSNGITAPNGLAQVQVIRRAMARAGVTPADMAYMEAHGTGTTLGDAIEFKALADVFGPDKGQGKGRDNGAAAPCHVGSAKANLGHMEAAAGMGGLIKAMLMLEHGMIPPHPVPPPFNDVVARAGGRLAITTSAVAIDRADACIGISSFGFGGSNAHVILQAAPAGDDSVASVDDGPALLMLSSHDAGLLSADMQHLAQAIEDGTAPLAAYGHALARDRDALRHRVAVAATDRGDAVRRLRVMAADAGRAGAAPPRVALVFTGQGSQHAGMGADLHARNPVFRAAFYDCAALIRGVAGFTTDDLLHGGANGDDRLVADTHLAQLALFCHEQALARLVMAAGVVPAALIGHSLGELVAQTIGGMLALDQAVRLVHERAAAMQGTAQGTTPGGTMLAVTADADTVRGYLASDAGGEPCHLAAINAARSCVISGPAVAVERFAAAMTARGIASRPLRTRHAFHSPAFAAAAARLARASRDIRPAAPAIPVISNLDGRPLAALTAGSDYWSRQMLAPVAFAPGIARLVAGDDLDGAGIDLFIEIGPDRVLAPLIARDRGGVAAISLQQRGTDGVMALLGALGRAFEAGLGLDTTPLFAGAQPVRLPARHLACRPCWGVSVKRDDPPPDKATVPAPAPDVVAMPRVPDVVAMPPAREIIARQLDVMRDQLSLIETLKHQTSMQREGGRHG</sequence>
<dbReference type="Pfam" id="PF02801">
    <property type="entry name" value="Ketoacyl-synt_C"/>
    <property type="match status" value="1"/>
</dbReference>
<evidence type="ECO:0000259" key="4">
    <source>
        <dbReference type="PROSITE" id="PS52004"/>
    </source>
</evidence>
<dbReference type="Gene3D" id="3.30.70.3290">
    <property type="match status" value="1"/>
</dbReference>
<feature type="domain" description="Ketosynthase family 3 (KS3)" evidence="4">
    <location>
        <begin position="13"/>
        <end position="444"/>
    </location>
</feature>
<evidence type="ECO:0000256" key="3">
    <source>
        <dbReference type="ARBA" id="ARBA00022679"/>
    </source>
</evidence>
<dbReference type="InterPro" id="IPR014043">
    <property type="entry name" value="Acyl_transferase_dom"/>
</dbReference>
<dbReference type="InterPro" id="IPR016039">
    <property type="entry name" value="Thiolase-like"/>
</dbReference>
<dbReference type="InterPro" id="IPR016035">
    <property type="entry name" value="Acyl_Trfase/lysoPLipase"/>
</dbReference>
<dbReference type="InterPro" id="IPR018201">
    <property type="entry name" value="Ketoacyl_synth_AS"/>
</dbReference>
<reference evidence="6" key="1">
    <citation type="journal article" date="2019" name="Int. J. Syst. Evol. Microbiol.">
        <title>The Global Catalogue of Microorganisms (GCM) 10K type strain sequencing project: providing services to taxonomists for standard genome sequencing and annotation.</title>
        <authorList>
            <consortium name="The Broad Institute Genomics Platform"/>
            <consortium name="The Broad Institute Genome Sequencing Center for Infectious Disease"/>
            <person name="Wu L."/>
            <person name="Ma J."/>
        </authorList>
    </citation>
    <scope>NUCLEOTIDE SEQUENCE [LARGE SCALE GENOMIC DNA]</scope>
    <source>
        <strain evidence="6">CGMCC 1.10188</strain>
    </source>
</reference>
<accession>A0ABQ1IW09</accession>
<dbReference type="SUPFAM" id="SSF53901">
    <property type="entry name" value="Thiolase-like"/>
    <property type="match status" value="1"/>
</dbReference>